<dbReference type="PANTHER" id="PTHR43687:SF1">
    <property type="entry name" value="FERREDOXIN III"/>
    <property type="match status" value="1"/>
</dbReference>
<keyword evidence="4" id="KW-0411">Iron-sulfur</keyword>
<dbReference type="InterPro" id="IPR017900">
    <property type="entry name" value="4Fe4S_Fe_S_CS"/>
</dbReference>
<dbReference type="Pfam" id="PF00037">
    <property type="entry name" value="Fer4"/>
    <property type="match status" value="2"/>
</dbReference>
<dbReference type="AlphaFoldDB" id="X1HG38"/>
<reference evidence="6" key="1">
    <citation type="journal article" date="2014" name="Front. Microbiol.">
        <title>High frequency of phylogenetically diverse reductive dehalogenase-homologous genes in deep subseafloor sedimentary metagenomes.</title>
        <authorList>
            <person name="Kawai M."/>
            <person name="Futagami T."/>
            <person name="Toyoda A."/>
            <person name="Takaki Y."/>
            <person name="Nishi S."/>
            <person name="Hori S."/>
            <person name="Arai W."/>
            <person name="Tsubouchi T."/>
            <person name="Morono Y."/>
            <person name="Uchiyama I."/>
            <person name="Ito T."/>
            <person name="Fujiyama A."/>
            <person name="Inagaki F."/>
            <person name="Takami H."/>
        </authorList>
    </citation>
    <scope>NUCLEOTIDE SEQUENCE</scope>
    <source>
        <strain evidence="6">Expedition CK06-06</strain>
    </source>
</reference>
<dbReference type="PANTHER" id="PTHR43687">
    <property type="entry name" value="ADENYLYLSULFATE REDUCTASE, BETA SUBUNIT"/>
    <property type="match status" value="1"/>
</dbReference>
<comment type="caution">
    <text evidence="6">The sequence shown here is derived from an EMBL/GenBank/DDBJ whole genome shotgun (WGS) entry which is preliminary data.</text>
</comment>
<proteinExistence type="predicted"/>
<dbReference type="GO" id="GO:0051539">
    <property type="term" value="F:4 iron, 4 sulfur cluster binding"/>
    <property type="evidence" value="ECO:0007669"/>
    <property type="project" value="UniProtKB-KW"/>
</dbReference>
<accession>X1HG38</accession>
<dbReference type="Gene3D" id="3.30.70.20">
    <property type="match status" value="2"/>
</dbReference>
<evidence type="ECO:0000256" key="4">
    <source>
        <dbReference type="ARBA" id="ARBA00023014"/>
    </source>
</evidence>
<gene>
    <name evidence="6" type="ORF">S03H2_38414</name>
</gene>
<sequence>MKVIRKPRYVDPSKCTGCGLCAQYCPVESIDSYNAGMGIVPGIFVEYQQAVPLIYTINRDVCIGCGLCAQYCEADAVDYTQKERTDVLDIG</sequence>
<keyword evidence="2" id="KW-0479">Metal-binding</keyword>
<dbReference type="EMBL" id="BARU01023682">
    <property type="protein sequence ID" value="GAH55995.1"/>
    <property type="molecule type" value="Genomic_DNA"/>
</dbReference>
<evidence type="ECO:0000313" key="6">
    <source>
        <dbReference type="EMBL" id="GAH55995.1"/>
    </source>
</evidence>
<feature type="domain" description="4Fe-4S ferredoxin-type" evidence="5">
    <location>
        <begin position="53"/>
        <end position="82"/>
    </location>
</feature>
<dbReference type="PROSITE" id="PS00198">
    <property type="entry name" value="4FE4S_FER_1"/>
    <property type="match status" value="2"/>
</dbReference>
<dbReference type="InterPro" id="IPR017896">
    <property type="entry name" value="4Fe4S_Fe-S-bd"/>
</dbReference>
<dbReference type="GO" id="GO:0046872">
    <property type="term" value="F:metal ion binding"/>
    <property type="evidence" value="ECO:0007669"/>
    <property type="project" value="UniProtKB-KW"/>
</dbReference>
<keyword evidence="1" id="KW-0004">4Fe-4S</keyword>
<organism evidence="6">
    <name type="scientific">marine sediment metagenome</name>
    <dbReference type="NCBI Taxonomy" id="412755"/>
    <lineage>
        <taxon>unclassified sequences</taxon>
        <taxon>metagenomes</taxon>
        <taxon>ecological metagenomes</taxon>
    </lineage>
</organism>
<evidence type="ECO:0000259" key="5">
    <source>
        <dbReference type="PROSITE" id="PS51379"/>
    </source>
</evidence>
<dbReference type="InterPro" id="IPR050572">
    <property type="entry name" value="Fe-S_Ferredoxin"/>
</dbReference>
<evidence type="ECO:0000256" key="2">
    <source>
        <dbReference type="ARBA" id="ARBA00022723"/>
    </source>
</evidence>
<keyword evidence="3" id="KW-0408">Iron</keyword>
<evidence type="ECO:0000256" key="3">
    <source>
        <dbReference type="ARBA" id="ARBA00023004"/>
    </source>
</evidence>
<protein>
    <recommendedName>
        <fullName evidence="5">4Fe-4S ferredoxin-type domain-containing protein</fullName>
    </recommendedName>
</protein>
<name>X1HG38_9ZZZZ</name>
<dbReference type="PROSITE" id="PS51379">
    <property type="entry name" value="4FE4S_FER_2"/>
    <property type="match status" value="2"/>
</dbReference>
<feature type="non-terminal residue" evidence="6">
    <location>
        <position position="91"/>
    </location>
</feature>
<evidence type="ECO:0000256" key="1">
    <source>
        <dbReference type="ARBA" id="ARBA00022485"/>
    </source>
</evidence>
<dbReference type="SUPFAM" id="SSF54862">
    <property type="entry name" value="4Fe-4S ferredoxins"/>
    <property type="match status" value="1"/>
</dbReference>
<feature type="domain" description="4Fe-4S ferredoxin-type" evidence="5">
    <location>
        <begin position="6"/>
        <end position="35"/>
    </location>
</feature>